<evidence type="ECO:0000256" key="1">
    <source>
        <dbReference type="SAM" id="Phobius"/>
    </source>
</evidence>
<dbReference type="RefSeq" id="WP_206657962.1">
    <property type="nucleotide sequence ID" value="NZ_CP071182.1"/>
</dbReference>
<name>A0A9X7Z7P4_9BACL</name>
<dbReference type="EMBL" id="CP071182">
    <property type="protein sequence ID" value="QSO48632.1"/>
    <property type="molecule type" value="Genomic_DNA"/>
</dbReference>
<organism evidence="2 3">
    <name type="scientific">Alicyclobacillus mengziensis</name>
    <dbReference type="NCBI Taxonomy" id="2931921"/>
    <lineage>
        <taxon>Bacteria</taxon>
        <taxon>Bacillati</taxon>
        <taxon>Bacillota</taxon>
        <taxon>Bacilli</taxon>
        <taxon>Bacillales</taxon>
        <taxon>Alicyclobacillaceae</taxon>
        <taxon>Alicyclobacillus</taxon>
    </lineage>
</organism>
<dbReference type="Proteomes" id="UP000663505">
    <property type="component" value="Chromosome"/>
</dbReference>
<evidence type="ECO:0000313" key="3">
    <source>
        <dbReference type="Proteomes" id="UP000663505"/>
    </source>
</evidence>
<evidence type="ECO:0000313" key="2">
    <source>
        <dbReference type="EMBL" id="QSO48632.1"/>
    </source>
</evidence>
<sequence>MMWGYGGWGGFGILFPILGVVMMIAMMYFMGRMMMGHNHDRNHPQREDTSELLREIQHLRREVEDMKREKNKEDL</sequence>
<keyword evidence="1" id="KW-0472">Membrane</keyword>
<reference evidence="2 3" key="1">
    <citation type="submission" date="2021-02" db="EMBL/GenBank/DDBJ databases">
        <title>Alicyclobacillus curvatus sp. nov. and Alicyclobacillus mengziensis sp. nov., two acidophilic bacteria isolated from acid mine drainage.</title>
        <authorList>
            <person name="Huang Y."/>
        </authorList>
    </citation>
    <scope>NUCLEOTIDE SEQUENCE [LARGE SCALE GENOMIC DNA]</scope>
    <source>
        <strain evidence="2 3">S30H14</strain>
    </source>
</reference>
<dbReference type="AlphaFoldDB" id="A0A9X7Z7P4"/>
<protein>
    <recommendedName>
        <fullName evidence="4">DUF2933 domain-containing protein</fullName>
    </recommendedName>
</protein>
<proteinExistence type="predicted"/>
<keyword evidence="1" id="KW-1133">Transmembrane helix</keyword>
<feature type="transmembrane region" description="Helical" evidence="1">
    <location>
        <begin position="6"/>
        <end position="29"/>
    </location>
</feature>
<keyword evidence="3" id="KW-1185">Reference proteome</keyword>
<evidence type="ECO:0008006" key="4">
    <source>
        <dbReference type="Google" id="ProtNLM"/>
    </source>
</evidence>
<gene>
    <name evidence="2" type="ORF">JZ786_06590</name>
</gene>
<dbReference type="KEGG" id="afx:JZ786_06590"/>
<accession>A0A9X7Z7P4</accession>
<keyword evidence="1" id="KW-0812">Transmembrane</keyword>